<proteinExistence type="predicted"/>
<dbReference type="GeneID" id="87890040"/>
<protein>
    <submittedName>
        <fullName evidence="2">Uncharacterized protein</fullName>
    </submittedName>
</protein>
<comment type="caution">
    <text evidence="2">The sequence shown here is derived from an EMBL/GenBank/DDBJ whole genome shotgun (WGS) entry which is preliminary data.</text>
</comment>
<evidence type="ECO:0000256" key="1">
    <source>
        <dbReference type="SAM" id="MobiDB-lite"/>
    </source>
</evidence>
<feature type="compositionally biased region" description="Low complexity" evidence="1">
    <location>
        <begin position="24"/>
        <end position="40"/>
    </location>
</feature>
<reference evidence="2" key="1">
    <citation type="journal article" date="2023" name="Mol. Phylogenet. Evol.">
        <title>Genome-scale phylogeny and comparative genomics of the fungal order Sordariales.</title>
        <authorList>
            <person name="Hensen N."/>
            <person name="Bonometti L."/>
            <person name="Westerberg I."/>
            <person name="Brannstrom I.O."/>
            <person name="Guillou S."/>
            <person name="Cros-Aarteil S."/>
            <person name="Calhoun S."/>
            <person name="Haridas S."/>
            <person name="Kuo A."/>
            <person name="Mondo S."/>
            <person name="Pangilinan J."/>
            <person name="Riley R."/>
            <person name="LaButti K."/>
            <person name="Andreopoulos B."/>
            <person name="Lipzen A."/>
            <person name="Chen C."/>
            <person name="Yan M."/>
            <person name="Daum C."/>
            <person name="Ng V."/>
            <person name="Clum A."/>
            <person name="Steindorff A."/>
            <person name="Ohm R.A."/>
            <person name="Martin F."/>
            <person name="Silar P."/>
            <person name="Natvig D.O."/>
            <person name="Lalanne C."/>
            <person name="Gautier V."/>
            <person name="Ament-Velasquez S.L."/>
            <person name="Kruys A."/>
            <person name="Hutchinson M.I."/>
            <person name="Powell A.J."/>
            <person name="Barry K."/>
            <person name="Miller A.N."/>
            <person name="Grigoriev I.V."/>
            <person name="Debuchy R."/>
            <person name="Gladieux P."/>
            <person name="Hiltunen Thoren M."/>
            <person name="Johannesson H."/>
        </authorList>
    </citation>
    <scope>NUCLEOTIDE SEQUENCE</scope>
    <source>
        <strain evidence="2">CBS 333.67</strain>
    </source>
</reference>
<dbReference type="RefSeq" id="XP_062727059.1">
    <property type="nucleotide sequence ID" value="XM_062871211.1"/>
</dbReference>
<evidence type="ECO:0000313" key="3">
    <source>
        <dbReference type="Proteomes" id="UP001273166"/>
    </source>
</evidence>
<accession>A0AAJ0H494</accession>
<keyword evidence="3" id="KW-1185">Reference proteome</keyword>
<gene>
    <name evidence="2" type="ORF">B0T15DRAFT_68597</name>
</gene>
<feature type="region of interest" description="Disordered" evidence="1">
    <location>
        <begin position="1"/>
        <end position="129"/>
    </location>
</feature>
<organism evidence="2 3">
    <name type="scientific">Chaetomium strumarium</name>
    <dbReference type="NCBI Taxonomy" id="1170767"/>
    <lineage>
        <taxon>Eukaryota</taxon>
        <taxon>Fungi</taxon>
        <taxon>Dikarya</taxon>
        <taxon>Ascomycota</taxon>
        <taxon>Pezizomycotina</taxon>
        <taxon>Sordariomycetes</taxon>
        <taxon>Sordariomycetidae</taxon>
        <taxon>Sordariales</taxon>
        <taxon>Chaetomiaceae</taxon>
        <taxon>Chaetomium</taxon>
    </lineage>
</organism>
<feature type="compositionally biased region" description="Basic and acidic residues" evidence="1">
    <location>
        <begin position="65"/>
        <end position="78"/>
    </location>
</feature>
<feature type="compositionally biased region" description="Basic and acidic residues" evidence="1">
    <location>
        <begin position="111"/>
        <end position="120"/>
    </location>
</feature>
<feature type="compositionally biased region" description="Basic and acidic residues" evidence="1">
    <location>
        <begin position="92"/>
        <end position="101"/>
    </location>
</feature>
<evidence type="ECO:0000313" key="2">
    <source>
        <dbReference type="EMBL" id="KAK3311279.1"/>
    </source>
</evidence>
<name>A0AAJ0H494_9PEZI</name>
<dbReference type="EMBL" id="JAUDZG010000001">
    <property type="protein sequence ID" value="KAK3311279.1"/>
    <property type="molecule type" value="Genomic_DNA"/>
</dbReference>
<reference evidence="2" key="2">
    <citation type="submission" date="2023-06" db="EMBL/GenBank/DDBJ databases">
        <authorList>
            <consortium name="Lawrence Berkeley National Laboratory"/>
            <person name="Mondo S.J."/>
            <person name="Hensen N."/>
            <person name="Bonometti L."/>
            <person name="Westerberg I."/>
            <person name="Brannstrom I.O."/>
            <person name="Guillou S."/>
            <person name="Cros-Aarteil S."/>
            <person name="Calhoun S."/>
            <person name="Haridas S."/>
            <person name="Kuo A."/>
            <person name="Pangilinan J."/>
            <person name="Riley R."/>
            <person name="Labutti K."/>
            <person name="Andreopoulos B."/>
            <person name="Lipzen A."/>
            <person name="Chen C."/>
            <person name="Yanf M."/>
            <person name="Daum C."/>
            <person name="Ng V."/>
            <person name="Clum A."/>
            <person name="Steindorff A."/>
            <person name="Ohm R."/>
            <person name="Martin F."/>
            <person name="Silar P."/>
            <person name="Natvig D."/>
            <person name="Lalanne C."/>
            <person name="Gautier V."/>
            <person name="Ament-Velasquez S.L."/>
            <person name="Kruys A."/>
            <person name="Hutchinson M.I."/>
            <person name="Powell A.J."/>
            <person name="Barry K."/>
            <person name="Miller A.N."/>
            <person name="Grigoriev I.V."/>
            <person name="Debuchy R."/>
            <person name="Gladieux P."/>
            <person name="Thoren M.H."/>
            <person name="Johannesson H."/>
        </authorList>
    </citation>
    <scope>NUCLEOTIDE SEQUENCE</scope>
    <source>
        <strain evidence="2">CBS 333.67</strain>
    </source>
</reference>
<sequence length="129" mass="13250">MGSLCSTERGGDPFSQPGRRLGETPAAPTSASVPASATSPRRVGGPPRTLGGSGAAEAGASSRGDGQEARRKAGDAAKARFQGSKQGGKLKAQLDRQRGMTDTKVLQEASETARRQRDLDQSTSALSHS</sequence>
<feature type="compositionally biased region" description="Low complexity" evidence="1">
    <location>
        <begin position="55"/>
        <end position="64"/>
    </location>
</feature>
<dbReference type="AlphaFoldDB" id="A0AAJ0H494"/>
<dbReference type="Proteomes" id="UP001273166">
    <property type="component" value="Unassembled WGS sequence"/>
</dbReference>